<reference evidence="1" key="1">
    <citation type="submission" date="2019-06" db="EMBL/GenBank/DDBJ databases">
        <authorList>
            <person name="Zheng W."/>
        </authorList>
    </citation>
    <scope>NUCLEOTIDE SEQUENCE</scope>
    <source>
        <strain evidence="1">QDHG01</strain>
    </source>
</reference>
<gene>
    <name evidence="1" type="ORF">FGO68_gene17309</name>
</gene>
<dbReference type="EMBL" id="RRYP01005373">
    <property type="protein sequence ID" value="TNV82100.1"/>
    <property type="molecule type" value="Genomic_DNA"/>
</dbReference>
<proteinExistence type="predicted"/>
<dbReference type="AlphaFoldDB" id="A0A8J8T547"/>
<dbReference type="Proteomes" id="UP000785679">
    <property type="component" value="Unassembled WGS sequence"/>
</dbReference>
<keyword evidence="2" id="KW-1185">Reference proteome</keyword>
<protein>
    <submittedName>
        <fullName evidence="1">Uncharacterized protein</fullName>
    </submittedName>
</protein>
<comment type="caution">
    <text evidence="1">The sequence shown here is derived from an EMBL/GenBank/DDBJ whole genome shotgun (WGS) entry which is preliminary data.</text>
</comment>
<name>A0A8J8T547_HALGN</name>
<accession>A0A8J8T547</accession>
<organism evidence="1 2">
    <name type="scientific">Halteria grandinella</name>
    <dbReference type="NCBI Taxonomy" id="5974"/>
    <lineage>
        <taxon>Eukaryota</taxon>
        <taxon>Sar</taxon>
        <taxon>Alveolata</taxon>
        <taxon>Ciliophora</taxon>
        <taxon>Intramacronucleata</taxon>
        <taxon>Spirotrichea</taxon>
        <taxon>Stichotrichia</taxon>
        <taxon>Sporadotrichida</taxon>
        <taxon>Halteriidae</taxon>
        <taxon>Halteria</taxon>
    </lineage>
</organism>
<evidence type="ECO:0000313" key="2">
    <source>
        <dbReference type="Proteomes" id="UP000785679"/>
    </source>
</evidence>
<sequence>MLVLNKDLVAQPEVAPLFFQLLIDAYTVNGNILFRLEDDRIPLILAHEPAIYIDELVQESLFLRHFLCPFKAHEQPLPPEVVPHILCQFVSILREQGTLAYIVNLFIVAVWQSSFQCFGLVLNRFKSFPQLERKLSSQLVYQCFHAPLRSIWSDSCAI</sequence>
<evidence type="ECO:0000313" key="1">
    <source>
        <dbReference type="EMBL" id="TNV82100.1"/>
    </source>
</evidence>